<keyword evidence="5 9" id="KW-0665">Pyrimidine biosynthesis</keyword>
<evidence type="ECO:0000256" key="12">
    <source>
        <dbReference type="RuleBase" id="RU000512"/>
    </source>
</evidence>
<dbReference type="RefSeq" id="WP_092462215.1">
    <property type="nucleotide sequence ID" value="NZ_BJEE01000001.1"/>
</dbReference>
<dbReference type="GO" id="GO:0044205">
    <property type="term" value="P:'de novo' UMP biosynthetic process"/>
    <property type="evidence" value="ECO:0007669"/>
    <property type="project" value="UniProtKB-UniRule"/>
</dbReference>
<comment type="pathway">
    <text evidence="2 9 12">Pyrimidine metabolism; UMP biosynthesis via de novo pathway; UMP from orotate: step 2/2.</text>
</comment>
<feature type="binding site" evidence="9 11">
    <location>
        <position position="183"/>
    </location>
    <ligand>
        <name>substrate</name>
    </ligand>
</feature>
<feature type="binding site" evidence="9 11">
    <location>
        <position position="192"/>
    </location>
    <ligand>
        <name>substrate</name>
    </ligand>
</feature>
<dbReference type="STRING" id="1505725.GA0061074_104104"/>
<feature type="binding site" evidence="9 11">
    <location>
        <position position="213"/>
    </location>
    <ligand>
        <name>substrate</name>
    </ligand>
</feature>
<gene>
    <name evidence="9" type="primary">pyrF</name>
    <name evidence="14" type="ORF">GA0061074_104104</name>
</gene>
<reference evidence="15" key="1">
    <citation type="submission" date="2016-08" db="EMBL/GenBank/DDBJ databases">
        <authorList>
            <person name="Varghese N."/>
            <person name="Submissions Spin"/>
        </authorList>
    </citation>
    <scope>NUCLEOTIDE SEQUENCE [LARGE SCALE GENOMIC DNA]</scope>
    <source>
        <strain evidence="15">R-53094</strain>
    </source>
</reference>
<feature type="binding site" evidence="9 11">
    <location>
        <position position="35"/>
    </location>
    <ligand>
        <name>substrate</name>
    </ligand>
</feature>
<dbReference type="AlphaFoldDB" id="A0A1C4AAF7"/>
<proteinExistence type="inferred from homology"/>
<dbReference type="InterPro" id="IPR014732">
    <property type="entry name" value="OMPdecase"/>
</dbReference>
<evidence type="ECO:0000313" key="15">
    <source>
        <dbReference type="Proteomes" id="UP000199268"/>
    </source>
</evidence>
<dbReference type="InterPro" id="IPR047596">
    <property type="entry name" value="OMPdecase_bac"/>
</dbReference>
<feature type="active site" description="Proton donor" evidence="9">
    <location>
        <position position="64"/>
    </location>
</feature>
<evidence type="ECO:0000256" key="3">
    <source>
        <dbReference type="ARBA" id="ARBA00011738"/>
    </source>
</evidence>
<dbReference type="PANTHER" id="PTHR32119">
    <property type="entry name" value="OROTIDINE 5'-PHOSPHATE DECARBOXYLASE"/>
    <property type="match status" value="1"/>
</dbReference>
<dbReference type="NCBIfam" id="TIGR01740">
    <property type="entry name" value="pyrF"/>
    <property type="match status" value="1"/>
</dbReference>
<dbReference type="GO" id="GO:0005829">
    <property type="term" value="C:cytosol"/>
    <property type="evidence" value="ECO:0007669"/>
    <property type="project" value="TreeGrafter"/>
</dbReference>
<evidence type="ECO:0000256" key="1">
    <source>
        <dbReference type="ARBA" id="ARBA00002356"/>
    </source>
</evidence>
<evidence type="ECO:0000256" key="9">
    <source>
        <dbReference type="HAMAP-Rule" id="MF_01200"/>
    </source>
</evidence>
<dbReference type="EC" id="4.1.1.23" evidence="9"/>
<dbReference type="GO" id="GO:0004590">
    <property type="term" value="F:orotidine-5'-phosphate decarboxylase activity"/>
    <property type="evidence" value="ECO:0007669"/>
    <property type="project" value="UniProtKB-UniRule"/>
</dbReference>
<dbReference type="NCBIfam" id="NF001273">
    <property type="entry name" value="PRK00230.1"/>
    <property type="match status" value="1"/>
</dbReference>
<feature type="binding site" evidence="9 11">
    <location>
        <position position="121"/>
    </location>
    <ligand>
        <name>substrate</name>
    </ligand>
</feature>
<evidence type="ECO:0000256" key="10">
    <source>
        <dbReference type="PIRSR" id="PIRSR614732-1"/>
    </source>
</evidence>
<keyword evidence="6 9" id="KW-0456">Lyase</keyword>
<comment type="catalytic activity">
    <reaction evidence="7 9 12">
        <text>orotidine 5'-phosphate + H(+) = UMP + CO2</text>
        <dbReference type="Rhea" id="RHEA:11596"/>
        <dbReference type="ChEBI" id="CHEBI:15378"/>
        <dbReference type="ChEBI" id="CHEBI:16526"/>
        <dbReference type="ChEBI" id="CHEBI:57538"/>
        <dbReference type="ChEBI" id="CHEBI:57865"/>
        <dbReference type="EC" id="4.1.1.23"/>
    </reaction>
</comment>
<dbReference type="GO" id="GO:0006207">
    <property type="term" value="P:'de novo' pyrimidine nucleobase biosynthetic process"/>
    <property type="evidence" value="ECO:0007669"/>
    <property type="project" value="InterPro"/>
</dbReference>
<feature type="active site" description="For OMPdecase activity" evidence="10">
    <location>
        <position position="64"/>
    </location>
</feature>
<name>A0A1C4AAF7_9LACO</name>
<evidence type="ECO:0000256" key="6">
    <source>
        <dbReference type="ARBA" id="ARBA00023239"/>
    </source>
</evidence>
<comment type="similarity">
    <text evidence="8 9">Belongs to the OMP decarboxylase family. Type 1 subfamily.</text>
</comment>
<dbReference type="FunFam" id="3.20.20.70:FF:000015">
    <property type="entry name" value="Orotidine 5'-phosphate decarboxylase"/>
    <property type="match status" value="1"/>
</dbReference>
<keyword evidence="4 9" id="KW-0210">Decarboxylase</keyword>
<feature type="domain" description="Orotidine 5'-phosphate decarboxylase" evidence="13">
    <location>
        <begin position="6"/>
        <end position="228"/>
    </location>
</feature>
<dbReference type="Pfam" id="PF00215">
    <property type="entry name" value="OMPdecase"/>
    <property type="match status" value="1"/>
</dbReference>
<evidence type="ECO:0000256" key="4">
    <source>
        <dbReference type="ARBA" id="ARBA00022793"/>
    </source>
</evidence>
<accession>A0A1C4AAF7</accession>
<feature type="active site" description="For OMPdecase activity" evidence="10">
    <location>
        <position position="67"/>
    </location>
</feature>
<dbReference type="Gene3D" id="3.20.20.70">
    <property type="entry name" value="Aldolase class I"/>
    <property type="match status" value="1"/>
</dbReference>
<evidence type="ECO:0000256" key="2">
    <source>
        <dbReference type="ARBA" id="ARBA00004861"/>
    </source>
</evidence>
<protein>
    <recommendedName>
        <fullName evidence="9">Orotidine 5'-phosphate decarboxylase</fullName>
        <ecNumber evidence="9">4.1.1.23</ecNumber>
    </recommendedName>
    <alternativeName>
        <fullName evidence="9">OMP decarboxylase</fullName>
        <shortName evidence="9">OMPDCase</shortName>
        <shortName evidence="9">OMPdecase</shortName>
    </alternativeName>
</protein>
<dbReference type="Proteomes" id="UP000199268">
    <property type="component" value="Unassembled WGS sequence"/>
</dbReference>
<sequence>MNKDKPIFIALDFADAQTTWHFLDQFSTQQSLAVKVGMELFYREGPQLIIDLKARGYIVFLDLKLYDIPHTVGQATKNLARLGIDYLTLHAAGGERMLSAAKAAIEVSNKQTKLLAITQLTSFTPDELQVTQQLAVSLEESVVHLAQIADHAGMDGVISSAFETKMIHQATRKDFLSITPGIRLAGDDKGDQKRIVTPQQACANGADGIVVGRSITQATNPVAAYEKITKAFNEE</sequence>
<evidence type="ECO:0000256" key="8">
    <source>
        <dbReference type="ARBA" id="ARBA00061012"/>
    </source>
</evidence>
<feature type="binding site" evidence="9 11">
    <location>
        <position position="12"/>
    </location>
    <ligand>
        <name>substrate</name>
    </ligand>
</feature>
<evidence type="ECO:0000256" key="7">
    <source>
        <dbReference type="ARBA" id="ARBA00049157"/>
    </source>
</evidence>
<dbReference type="UniPathway" id="UPA00070">
    <property type="reaction ID" value="UER00120"/>
</dbReference>
<dbReference type="HAMAP" id="MF_01200_B">
    <property type="entry name" value="OMPdecase_type1_B"/>
    <property type="match status" value="1"/>
</dbReference>
<comment type="subunit">
    <text evidence="3 9">Homodimer.</text>
</comment>
<comment type="function">
    <text evidence="1 9">Catalyzes the decarboxylation of orotidine 5'-monophosphate (OMP) to uridine 5'-monophosphate (UMP).</text>
</comment>
<evidence type="ECO:0000313" key="14">
    <source>
        <dbReference type="EMBL" id="SCB91470.1"/>
    </source>
</evidence>
<feature type="binding site" evidence="9 11">
    <location>
        <position position="212"/>
    </location>
    <ligand>
        <name>substrate</name>
    </ligand>
</feature>
<keyword evidence="15" id="KW-1185">Reference proteome</keyword>
<dbReference type="SUPFAM" id="SSF51366">
    <property type="entry name" value="Ribulose-phoshate binding barrel"/>
    <property type="match status" value="1"/>
</dbReference>
<dbReference type="InterPro" id="IPR001754">
    <property type="entry name" value="OMPdeCOase_dom"/>
</dbReference>
<evidence type="ECO:0000259" key="13">
    <source>
        <dbReference type="SMART" id="SM00934"/>
    </source>
</evidence>
<dbReference type="InterPro" id="IPR013785">
    <property type="entry name" value="Aldolase_TIM"/>
</dbReference>
<dbReference type="OrthoDB" id="9806203at2"/>
<dbReference type="PANTHER" id="PTHR32119:SF2">
    <property type="entry name" value="OROTIDINE 5'-PHOSPHATE DECARBOXYLASE"/>
    <property type="match status" value="1"/>
</dbReference>
<dbReference type="EMBL" id="FMAO01000004">
    <property type="protein sequence ID" value="SCB91470.1"/>
    <property type="molecule type" value="Genomic_DNA"/>
</dbReference>
<dbReference type="InterPro" id="IPR011060">
    <property type="entry name" value="RibuloseP-bd_barrel"/>
</dbReference>
<feature type="active site" description="For OMPdecase activity" evidence="10">
    <location>
        <position position="62"/>
    </location>
</feature>
<feature type="binding site" evidence="9">
    <location>
        <begin position="62"/>
        <end position="71"/>
    </location>
    <ligand>
        <name>substrate</name>
    </ligand>
</feature>
<dbReference type="SMART" id="SM00934">
    <property type="entry name" value="OMPdecase"/>
    <property type="match status" value="1"/>
</dbReference>
<dbReference type="PROSITE" id="PS00156">
    <property type="entry name" value="OMPDECASE"/>
    <property type="match status" value="1"/>
</dbReference>
<evidence type="ECO:0000256" key="11">
    <source>
        <dbReference type="PIRSR" id="PIRSR614732-2"/>
    </source>
</evidence>
<dbReference type="CDD" id="cd04725">
    <property type="entry name" value="OMP_decarboxylase_like"/>
    <property type="match status" value="1"/>
</dbReference>
<dbReference type="InterPro" id="IPR018089">
    <property type="entry name" value="OMPdecase_AS"/>
</dbReference>
<organism evidence="14 15">
    <name type="scientific">Weissella bombi</name>
    <dbReference type="NCBI Taxonomy" id="1505725"/>
    <lineage>
        <taxon>Bacteria</taxon>
        <taxon>Bacillati</taxon>
        <taxon>Bacillota</taxon>
        <taxon>Bacilli</taxon>
        <taxon>Lactobacillales</taxon>
        <taxon>Lactobacillaceae</taxon>
        <taxon>Weissella</taxon>
    </lineage>
</organism>
<evidence type="ECO:0000256" key="5">
    <source>
        <dbReference type="ARBA" id="ARBA00022975"/>
    </source>
</evidence>